<dbReference type="EMBL" id="CP012342">
    <property type="protein sequence ID" value="AKV59186.1"/>
    <property type="molecule type" value="Genomic_DNA"/>
</dbReference>
<evidence type="ECO:0000313" key="2">
    <source>
        <dbReference type="Proteomes" id="UP000060016"/>
    </source>
</evidence>
<evidence type="ECO:0000313" key="1">
    <source>
        <dbReference type="EMBL" id="AKV59186.1"/>
    </source>
</evidence>
<dbReference type="Proteomes" id="UP000060016">
    <property type="component" value="Chromosome"/>
</dbReference>
<dbReference type="KEGG" id="crie:AK829_08500"/>
<proteinExistence type="predicted"/>
<organism evidence="1 2">
    <name type="scientific">Corynebacterium riegelii</name>
    <dbReference type="NCBI Taxonomy" id="156976"/>
    <lineage>
        <taxon>Bacteria</taxon>
        <taxon>Bacillati</taxon>
        <taxon>Actinomycetota</taxon>
        <taxon>Actinomycetes</taxon>
        <taxon>Mycobacteriales</taxon>
        <taxon>Corynebacteriaceae</taxon>
        <taxon>Corynebacterium</taxon>
    </lineage>
</organism>
<sequence>MREVAAPIRRTAEDLDQELASLKEQMAPLSVEHLRRLRDAGAIEYEEERLLDRYDACMWLRYGVA</sequence>
<gene>
    <name evidence="1" type="ORF">AK829_08500</name>
</gene>
<protein>
    <submittedName>
        <fullName evidence="1">Uncharacterized protein</fullName>
    </submittedName>
</protein>
<dbReference type="AlphaFoldDB" id="A0A0K1RDE1"/>
<keyword evidence="2" id="KW-1185">Reference proteome</keyword>
<dbReference type="PATRIC" id="fig|156976.3.peg.1698"/>
<name>A0A0K1RDE1_9CORY</name>
<reference evidence="1 2" key="1">
    <citation type="submission" date="2015-08" db="EMBL/GenBank/DDBJ databases">
        <authorList>
            <person name="Babu N.S."/>
            <person name="Beckwith C.J."/>
            <person name="Beseler K.G."/>
            <person name="Brison A."/>
            <person name="Carone J.V."/>
            <person name="Caskin T.P."/>
            <person name="Diamond M."/>
            <person name="Durham M.E."/>
            <person name="Foxe J.M."/>
            <person name="Go M."/>
            <person name="Henderson B.A."/>
            <person name="Jones I.B."/>
            <person name="McGettigan J.A."/>
            <person name="Micheletti S.J."/>
            <person name="Nasrallah M.E."/>
            <person name="Ortiz D."/>
            <person name="Piller C.R."/>
            <person name="Privatt S.R."/>
            <person name="Schneider S.L."/>
            <person name="Sharp S."/>
            <person name="Smith T.C."/>
            <person name="Stanton J.D."/>
            <person name="Ullery H.E."/>
            <person name="Wilson R.J."/>
            <person name="Serrano M.G."/>
            <person name="Buck G."/>
            <person name="Lee V."/>
            <person name="Wang Y."/>
            <person name="Carvalho R."/>
            <person name="Voegtly L."/>
            <person name="Shi R."/>
            <person name="Duckworth R."/>
            <person name="Johnson A."/>
            <person name="Loviza R."/>
            <person name="Walstead R."/>
            <person name="Shah Z."/>
            <person name="Kiflezghi M."/>
            <person name="Wade K."/>
            <person name="Ball S.L."/>
            <person name="Bradley K.W."/>
            <person name="Asai D.J."/>
            <person name="Bowman C.A."/>
            <person name="Russell D.A."/>
            <person name="Pope W.H."/>
            <person name="Jacobs-Sera D."/>
            <person name="Hendrix R.W."/>
            <person name="Hatfull G.F."/>
        </authorList>
    </citation>
    <scope>NUCLEOTIDE SEQUENCE [LARGE SCALE GENOMIC DNA]</scope>
    <source>
        <strain evidence="1 2">PUDD_83A45</strain>
    </source>
</reference>
<accession>A0A0K1RDE1</accession>